<feature type="transmembrane region" description="Helical" evidence="13">
    <location>
        <begin position="794"/>
        <end position="813"/>
    </location>
</feature>
<feature type="transmembrane region" description="Helical" evidence="13">
    <location>
        <begin position="267"/>
        <end position="285"/>
    </location>
</feature>
<evidence type="ECO:0000256" key="11">
    <source>
        <dbReference type="ARBA" id="ARBA00023065"/>
    </source>
</evidence>
<keyword evidence="3" id="KW-0813">Transport</keyword>
<comment type="similarity">
    <text evidence="2">Belongs to the cation transport ATPase (P-type) (TC 3.A.3) family. Type IB subfamily.</text>
</comment>
<evidence type="ECO:0000256" key="12">
    <source>
        <dbReference type="ARBA" id="ARBA00023136"/>
    </source>
</evidence>
<proteinExistence type="inferred from homology"/>
<evidence type="ECO:0000259" key="15">
    <source>
        <dbReference type="Pfam" id="PF12156"/>
    </source>
</evidence>
<keyword evidence="11" id="KW-0406">Ion transport</keyword>
<dbReference type="GO" id="GO:0005507">
    <property type="term" value="F:copper ion binding"/>
    <property type="evidence" value="ECO:0007669"/>
    <property type="project" value="TreeGrafter"/>
</dbReference>
<keyword evidence="4" id="KW-1003">Cell membrane</keyword>
<evidence type="ECO:0000259" key="14">
    <source>
        <dbReference type="Pfam" id="PF00122"/>
    </source>
</evidence>
<comment type="subcellular location">
    <subcellularLocation>
        <location evidence="1">Cell membrane</location>
        <topology evidence="1">Multi-pass membrane protein</topology>
    </subcellularLocation>
</comment>
<dbReference type="AlphaFoldDB" id="A0A5S9INX0"/>
<dbReference type="EMBL" id="AP019860">
    <property type="protein sequence ID" value="BBM85194.1"/>
    <property type="molecule type" value="Genomic_DNA"/>
</dbReference>
<evidence type="ECO:0000256" key="8">
    <source>
        <dbReference type="ARBA" id="ARBA00022842"/>
    </source>
</evidence>
<dbReference type="Gene3D" id="3.30.70.100">
    <property type="match status" value="1"/>
</dbReference>
<evidence type="ECO:0000256" key="7">
    <source>
        <dbReference type="ARBA" id="ARBA00022723"/>
    </source>
</evidence>
<sequence>MFYKYSHEGMQIACVHINLNIIQMQLRRFTISTPCFHCGLPCLKDSVTKDEHHFCCHGCLFVFEILQGNSLHKYYELEKSPGKPATEKSKEEYTYLDDAKFLEHFLKFNEQQTAIACFYIPNIHCASCIWLLENLYRINAHIKKVDVNFSSHEVYITYDKQNIRLSEIAHLLSQLGYPPHLSLDHEQQNAQKNHDDLLRLGVAGFCFGNVMLLSFPEYLSSDVPKEFQRFFGYLNLLLTIPVFFYAAKEWLYSSWISLKQKNINLDIPIALGLIALLSTSAFDIISKRGPGYCDSLCGFVFFLLIGKFFQKKTFQNLSFDRDYKAYFPLSTLRIQDNDKCAVPVHELQVGDTIFVRHQELIPVDGKLQSDHAQIDYSFVTGESDLIAKDKGQDIFAGGRIVGKAASIQVEKQVEQSFLTSLWKNVQNKEKSAVQTLTNTISPFFTLTVISIALASFAYYWLYGKNIAMAWYTFSSVLIVACPCALALTSSFTHGAMIRLLEKHRIFLKSGDILEKLAKINNVVFDKTGTLTSTTPRISLIFGNIDEQQQQILANIVHQSIHPVSQTLAKTFPLLTPIHLTEFNEIPGKGIAAKYNSQDFFVGSVSWISSLLELPKGLPQKISQQSCVAFAVGNKLCCVFATENNFRRGWENIVSRIAQKHAVHLISGDSKRDLDIVGKVFPKNNIHFNLDPFQKVAYIEKLQKSADSKVLMIGDGLNDSGALIESDVGVAVIEENSHFSPASDIILAAEKISLLPKMFSLSRATLNITYASFAISCIYNSLGITLAISGKLTPVFVAVLMPVSSVTVMLFTTFSSRRLCKKILGDDKWE</sequence>
<feature type="transmembrane region" description="Helical" evidence="13">
    <location>
        <begin position="443"/>
        <end position="462"/>
    </location>
</feature>
<dbReference type="Gene3D" id="2.70.150.10">
    <property type="entry name" value="Calcium-transporting ATPase, cytoplasmic transduction domain A"/>
    <property type="match status" value="1"/>
</dbReference>
<feature type="transmembrane region" description="Helical" evidence="13">
    <location>
        <begin position="197"/>
        <end position="215"/>
    </location>
</feature>
<dbReference type="GO" id="GO:0005886">
    <property type="term" value="C:plasma membrane"/>
    <property type="evidence" value="ECO:0007669"/>
    <property type="project" value="UniProtKB-SubCell"/>
</dbReference>
<evidence type="ECO:0000256" key="13">
    <source>
        <dbReference type="SAM" id="Phobius"/>
    </source>
</evidence>
<keyword evidence="6 13" id="KW-0812">Transmembrane</keyword>
<keyword evidence="8" id="KW-0460">Magnesium</keyword>
<dbReference type="PANTHER" id="PTHR43520:SF5">
    <property type="entry name" value="CATION-TRANSPORTING P-TYPE ATPASE-RELATED"/>
    <property type="match status" value="1"/>
</dbReference>
<dbReference type="GO" id="GO:0055070">
    <property type="term" value="P:copper ion homeostasis"/>
    <property type="evidence" value="ECO:0007669"/>
    <property type="project" value="TreeGrafter"/>
</dbReference>
<dbReference type="InterPro" id="IPR008250">
    <property type="entry name" value="ATPase_P-typ_transduc_dom_A_sf"/>
</dbReference>
<keyword evidence="9" id="KW-1278">Translocase</keyword>
<dbReference type="Gene3D" id="3.40.50.1000">
    <property type="entry name" value="HAD superfamily/HAD-like"/>
    <property type="match status" value="1"/>
</dbReference>
<dbReference type="KEGG" id="uam:UABAM_03557"/>
<dbReference type="InterPro" id="IPR023298">
    <property type="entry name" value="ATPase_P-typ_TM_dom_sf"/>
</dbReference>
<dbReference type="PRINTS" id="PR00943">
    <property type="entry name" value="CUATPASE"/>
</dbReference>
<dbReference type="Gene3D" id="3.40.1110.10">
    <property type="entry name" value="Calcium-transporting ATPase, cytoplasmic domain N"/>
    <property type="match status" value="1"/>
</dbReference>
<dbReference type="NCBIfam" id="TIGR01494">
    <property type="entry name" value="ATPase_P-type"/>
    <property type="match status" value="1"/>
</dbReference>
<dbReference type="InterPro" id="IPR023214">
    <property type="entry name" value="HAD_sf"/>
</dbReference>
<evidence type="ECO:0000256" key="1">
    <source>
        <dbReference type="ARBA" id="ARBA00004651"/>
    </source>
</evidence>
<feature type="transmembrane region" description="Helical" evidence="13">
    <location>
        <begin position="227"/>
        <end position="246"/>
    </location>
</feature>
<dbReference type="CDD" id="cd00371">
    <property type="entry name" value="HMA"/>
    <property type="match status" value="1"/>
</dbReference>
<dbReference type="InterPro" id="IPR036163">
    <property type="entry name" value="HMA_dom_sf"/>
</dbReference>
<feature type="transmembrane region" description="Helical" evidence="13">
    <location>
        <begin position="767"/>
        <end position="788"/>
    </location>
</feature>
<keyword evidence="17" id="KW-1185">Reference proteome</keyword>
<accession>A0A5S9INX0</accession>
<organism evidence="16 17">
    <name type="scientific">Uabimicrobium amorphum</name>
    <dbReference type="NCBI Taxonomy" id="2596890"/>
    <lineage>
        <taxon>Bacteria</taxon>
        <taxon>Pseudomonadati</taxon>
        <taxon>Planctomycetota</taxon>
        <taxon>Candidatus Uabimicrobiia</taxon>
        <taxon>Candidatus Uabimicrobiales</taxon>
        <taxon>Candidatus Uabimicrobiaceae</taxon>
        <taxon>Candidatus Uabimicrobium</taxon>
    </lineage>
</organism>
<feature type="domain" description="Putative metal-binding" evidence="15">
    <location>
        <begin position="35"/>
        <end position="108"/>
    </location>
</feature>
<protein>
    <submittedName>
        <fullName evidence="16">ATPase</fullName>
    </submittedName>
</protein>
<dbReference type="InterPro" id="IPR021993">
    <property type="entry name" value="ATPase-cat-bd"/>
</dbReference>
<dbReference type="PRINTS" id="PR00119">
    <property type="entry name" value="CATATPASE"/>
</dbReference>
<evidence type="ECO:0000256" key="3">
    <source>
        <dbReference type="ARBA" id="ARBA00022448"/>
    </source>
</evidence>
<gene>
    <name evidence="16" type="ORF">UABAM_03557</name>
</gene>
<feature type="transmembrane region" description="Helical" evidence="13">
    <location>
        <begin position="468"/>
        <end position="488"/>
    </location>
</feature>
<dbReference type="InterPro" id="IPR018303">
    <property type="entry name" value="ATPase_P-typ_P_site"/>
</dbReference>
<dbReference type="GO" id="GO:0016887">
    <property type="term" value="F:ATP hydrolysis activity"/>
    <property type="evidence" value="ECO:0007669"/>
    <property type="project" value="InterPro"/>
</dbReference>
<feature type="transmembrane region" description="Helical" evidence="13">
    <location>
        <begin position="291"/>
        <end position="309"/>
    </location>
</feature>
<dbReference type="InterPro" id="IPR001757">
    <property type="entry name" value="P_typ_ATPase"/>
</dbReference>
<dbReference type="OrthoDB" id="211392at2"/>
<keyword evidence="5" id="KW-0597">Phosphoprotein</keyword>
<dbReference type="SUPFAM" id="SSF81653">
    <property type="entry name" value="Calcium ATPase, transduction domain A"/>
    <property type="match status" value="1"/>
</dbReference>
<dbReference type="GO" id="GO:0005524">
    <property type="term" value="F:ATP binding"/>
    <property type="evidence" value="ECO:0007669"/>
    <property type="project" value="InterPro"/>
</dbReference>
<keyword evidence="7" id="KW-0479">Metal-binding</keyword>
<name>A0A5S9INX0_UABAM</name>
<evidence type="ECO:0000256" key="9">
    <source>
        <dbReference type="ARBA" id="ARBA00022967"/>
    </source>
</evidence>
<dbReference type="Pfam" id="PF00122">
    <property type="entry name" value="E1-E2_ATPase"/>
    <property type="match status" value="1"/>
</dbReference>
<evidence type="ECO:0000256" key="6">
    <source>
        <dbReference type="ARBA" id="ARBA00022692"/>
    </source>
</evidence>
<dbReference type="InterPro" id="IPR036412">
    <property type="entry name" value="HAD-like_sf"/>
</dbReference>
<dbReference type="Pfam" id="PF00702">
    <property type="entry name" value="Hydrolase"/>
    <property type="match status" value="1"/>
</dbReference>
<evidence type="ECO:0000256" key="4">
    <source>
        <dbReference type="ARBA" id="ARBA00022475"/>
    </source>
</evidence>
<reference evidence="16 17" key="1">
    <citation type="submission" date="2019-08" db="EMBL/GenBank/DDBJ databases">
        <title>Complete genome sequence of Candidatus Uab amorphum.</title>
        <authorList>
            <person name="Shiratori T."/>
            <person name="Suzuki S."/>
            <person name="Kakizawa Y."/>
            <person name="Ishida K."/>
        </authorList>
    </citation>
    <scope>NUCLEOTIDE SEQUENCE [LARGE SCALE GENOMIC DNA]</scope>
    <source>
        <strain evidence="16 17">SRT547</strain>
    </source>
</reference>
<dbReference type="PROSITE" id="PS00154">
    <property type="entry name" value="ATPASE_E1_E2"/>
    <property type="match status" value="1"/>
</dbReference>
<dbReference type="InterPro" id="IPR059000">
    <property type="entry name" value="ATPase_P-type_domA"/>
</dbReference>
<dbReference type="SUPFAM" id="SSF56784">
    <property type="entry name" value="HAD-like"/>
    <property type="match status" value="1"/>
</dbReference>
<keyword evidence="10 13" id="KW-1133">Transmembrane helix</keyword>
<dbReference type="InterPro" id="IPR023299">
    <property type="entry name" value="ATPase_P-typ_cyto_dom_N"/>
</dbReference>
<dbReference type="SUPFAM" id="SSF81665">
    <property type="entry name" value="Calcium ATPase, transmembrane domain M"/>
    <property type="match status" value="1"/>
</dbReference>
<dbReference type="Pfam" id="PF12156">
    <property type="entry name" value="ATPase-cat_bd"/>
    <property type="match status" value="1"/>
</dbReference>
<feature type="domain" description="P-type ATPase A" evidence="14">
    <location>
        <begin position="329"/>
        <end position="425"/>
    </location>
</feature>
<dbReference type="InterPro" id="IPR006121">
    <property type="entry name" value="HMA_dom"/>
</dbReference>
<dbReference type="SUPFAM" id="SSF55008">
    <property type="entry name" value="HMA, heavy metal-associated domain"/>
    <property type="match status" value="1"/>
</dbReference>
<evidence type="ECO:0000256" key="5">
    <source>
        <dbReference type="ARBA" id="ARBA00022553"/>
    </source>
</evidence>
<evidence type="ECO:0000256" key="10">
    <source>
        <dbReference type="ARBA" id="ARBA00022989"/>
    </source>
</evidence>
<dbReference type="RefSeq" id="WP_151969308.1">
    <property type="nucleotide sequence ID" value="NZ_AP019860.1"/>
</dbReference>
<dbReference type="GO" id="GO:0043682">
    <property type="term" value="F:P-type divalent copper transporter activity"/>
    <property type="evidence" value="ECO:0007669"/>
    <property type="project" value="TreeGrafter"/>
</dbReference>
<dbReference type="Proteomes" id="UP000326354">
    <property type="component" value="Chromosome"/>
</dbReference>
<evidence type="ECO:0000313" key="16">
    <source>
        <dbReference type="EMBL" id="BBM85194.1"/>
    </source>
</evidence>
<dbReference type="PANTHER" id="PTHR43520">
    <property type="entry name" value="ATP7, ISOFORM B"/>
    <property type="match status" value="1"/>
</dbReference>
<evidence type="ECO:0000313" key="17">
    <source>
        <dbReference type="Proteomes" id="UP000326354"/>
    </source>
</evidence>
<keyword evidence="12 13" id="KW-0472">Membrane</keyword>
<evidence type="ECO:0000256" key="2">
    <source>
        <dbReference type="ARBA" id="ARBA00006024"/>
    </source>
</evidence>